<dbReference type="PANTHER" id="PTHR43270:SF8">
    <property type="entry name" value="DI- AND TRIPEPTIDASE DUG2-RELATED"/>
    <property type="match status" value="1"/>
</dbReference>
<dbReference type="InterPro" id="IPR015943">
    <property type="entry name" value="WD40/YVTN_repeat-like_dom_sf"/>
</dbReference>
<evidence type="ECO:0000256" key="3">
    <source>
        <dbReference type="ARBA" id="ARBA00022723"/>
    </source>
</evidence>
<dbReference type="InterPro" id="IPR036322">
    <property type="entry name" value="WD40_repeat_dom_sf"/>
</dbReference>
<dbReference type="VEuPathDB" id="FungiDB:HGUI_00219"/>
<dbReference type="Gene3D" id="3.30.70.360">
    <property type="match status" value="1"/>
</dbReference>
<dbReference type="Pfam" id="PF01546">
    <property type="entry name" value="Peptidase_M20"/>
    <property type="match status" value="1"/>
</dbReference>
<evidence type="ECO:0000256" key="2">
    <source>
        <dbReference type="ARBA" id="ARBA00022670"/>
    </source>
</evidence>
<keyword evidence="3" id="KW-0479">Metal-binding</keyword>
<proteinExistence type="inferred from homology"/>
<protein>
    <recommendedName>
        <fullName evidence="5">Peptidase M20 dimerisation domain-containing protein</fullName>
    </recommendedName>
</protein>
<dbReference type="GO" id="GO:0034399">
    <property type="term" value="C:nuclear periphery"/>
    <property type="evidence" value="ECO:0007669"/>
    <property type="project" value="EnsemblFungi"/>
</dbReference>
<dbReference type="InterPro" id="IPR051458">
    <property type="entry name" value="Cyt/Met_Dipeptidase"/>
</dbReference>
<dbReference type="GO" id="GO:0042802">
    <property type="term" value="F:identical protein binding"/>
    <property type="evidence" value="ECO:0007669"/>
    <property type="project" value="EnsemblFungi"/>
</dbReference>
<dbReference type="GO" id="GO:0036374">
    <property type="term" value="F:glutathione hydrolase activity"/>
    <property type="evidence" value="ECO:0007669"/>
    <property type="project" value="EnsemblFungi"/>
</dbReference>
<comment type="similarity">
    <text evidence="1">Belongs to the peptidase M20A family.</text>
</comment>
<dbReference type="EMBL" id="FQNF01000003">
    <property type="protein sequence ID" value="SGZ38019.1"/>
    <property type="molecule type" value="Genomic_DNA"/>
</dbReference>
<accession>A0A1L0AZ95</accession>
<dbReference type="GO" id="GO:0061672">
    <property type="term" value="C:glutathione hydrolase complex"/>
    <property type="evidence" value="ECO:0007669"/>
    <property type="project" value="EnsemblFungi"/>
</dbReference>
<dbReference type="AlphaFoldDB" id="A0A1L0AZ95"/>
<evidence type="ECO:0000313" key="6">
    <source>
        <dbReference type="EMBL" id="SGZ38019.1"/>
    </source>
</evidence>
<reference evidence="7" key="1">
    <citation type="submission" date="2016-11" db="EMBL/GenBank/DDBJ databases">
        <authorList>
            <person name="Guldener U."/>
        </authorList>
    </citation>
    <scope>NUCLEOTIDE SEQUENCE [LARGE SCALE GENOMIC DNA]</scope>
</reference>
<keyword evidence="4" id="KW-0378">Hydrolase</keyword>
<dbReference type="Proteomes" id="UP000183365">
    <property type="component" value="Unassembled WGS sequence"/>
</dbReference>
<dbReference type="Gene3D" id="3.40.630.10">
    <property type="entry name" value="Zn peptidases"/>
    <property type="match status" value="1"/>
</dbReference>
<dbReference type="GO" id="GO:0005737">
    <property type="term" value="C:cytoplasm"/>
    <property type="evidence" value="ECO:0007669"/>
    <property type="project" value="EnsemblFungi"/>
</dbReference>
<dbReference type="Pfam" id="PF07687">
    <property type="entry name" value="M20_dimer"/>
    <property type="match status" value="1"/>
</dbReference>
<evidence type="ECO:0000313" key="7">
    <source>
        <dbReference type="Proteomes" id="UP000183365"/>
    </source>
</evidence>
<dbReference type="GO" id="GO:0006508">
    <property type="term" value="P:proteolysis"/>
    <property type="evidence" value="ECO:0007669"/>
    <property type="project" value="UniProtKB-KW"/>
</dbReference>
<feature type="domain" description="Peptidase M20 dimerisation" evidence="5">
    <location>
        <begin position="662"/>
        <end position="797"/>
    </location>
</feature>
<evidence type="ECO:0000259" key="5">
    <source>
        <dbReference type="Pfam" id="PF07687"/>
    </source>
</evidence>
<dbReference type="GO" id="GO:0006751">
    <property type="term" value="P:glutathione catabolic process"/>
    <property type="evidence" value="ECO:0007669"/>
    <property type="project" value="EnsemblFungi"/>
</dbReference>
<dbReference type="SUPFAM" id="SSF53187">
    <property type="entry name" value="Zn-dependent exopeptidases"/>
    <property type="match status" value="1"/>
</dbReference>
<keyword evidence="2" id="KW-0645">Protease</keyword>
<dbReference type="InterPro" id="IPR017149">
    <property type="entry name" value="GSH_degradosome_Dug2"/>
</dbReference>
<evidence type="ECO:0000256" key="1">
    <source>
        <dbReference type="ARBA" id="ARBA00006247"/>
    </source>
</evidence>
<dbReference type="InterPro" id="IPR002933">
    <property type="entry name" value="Peptidase_M20"/>
</dbReference>
<dbReference type="SUPFAM" id="SSF50978">
    <property type="entry name" value="WD40 repeat-like"/>
    <property type="match status" value="1"/>
</dbReference>
<dbReference type="InterPro" id="IPR011650">
    <property type="entry name" value="Peptidase_M20_dimer"/>
</dbReference>
<dbReference type="Gene3D" id="2.130.10.10">
    <property type="entry name" value="YVTN repeat-like/Quinoprotein amine dehydrogenase"/>
    <property type="match status" value="1"/>
</dbReference>
<sequence length="912" mass="103086">MARILSDNNNLLHSWSFYKTINENILSSLLVEKLNLLILGTSDTNKLILVDTSENYKIITDYRITNVEDTTDSFASVLCMESHEDKYLFVGCSDSLIRVYKIASSSLQLLHTIYSTMDVGDILSLKYLDQYDTLVIGTQRCCLLYVTDLLKSSKTTGPSAEINLTESAIADENDHINRLPSKRYDKFFDSIGPTGNKSTVSSRSLSNATQDDNTFQSMNIIQVPKENIVNFAHNGFIYCMDTYFDEKDCTHPTQYLITSAGDGLTKRWVMEDNCLYLKNIIDINDDITGYGFSDDEEEKENDAVISQFIKFPLLFQGISDMRINVISLLTDRLIETINLSELNVFDDHLSKDESLPHAIKASSNNDNILFIAANDNVYQYNLDEDEENDITDQKLSRRGSLVSDTKIIPFIRSIRSEVNSQILNICIDGNKLSVLESDGNVYLFDLSDTLKCNTQKSLLNEDDILALNQKNNTDENDPNHNSETLIKDLSKFISFKTTADNKQQIHSCASYLHTLLKKLHSTVEIFPNSLNGTPVLKATFHANNEHLANNSKNILIYAHYDVVPSSVSDSEFHLFVKDGFLQGRGVSDNKGPIISMIHGISELHDAKKLNNNVVFIFEGCEEIGSIGFEETLKSHLELQEKFDYIIMSNSYWIGNKYPCLNYGMRGVLNLQISVEGKRDLHSGTDGGIFSETTKDLMFLMSNLIDYKNNTLNVPGFVEDSETQDLCKDETRFFNDIIATGEGNVTLETLIHKWTKPSFSITSMNGSFEQSIVPKEANVTLSIRTVPTQKSVSCLKKLITEKIQNDFKILNSDNKLKLQVLNEAEPWLGDFKDRIYKIASEELKSVWKNDVLLIREGGSIPTLKILERMHPTAKIMILPNGQASDNAHLQGEKFRLENFFNLKTCVKNIVNRL</sequence>
<name>A0A1L0AZ95_9ASCO</name>
<dbReference type="OrthoDB" id="7832001at2759"/>
<dbReference type="PIRSF" id="PIRSF037237">
    <property type="entry name" value="Peptidase_WD_repeats_DUG2"/>
    <property type="match status" value="1"/>
</dbReference>
<organism evidence="6 7">
    <name type="scientific">Hanseniaspora guilliermondii</name>
    <dbReference type="NCBI Taxonomy" id="56406"/>
    <lineage>
        <taxon>Eukaryota</taxon>
        <taxon>Fungi</taxon>
        <taxon>Dikarya</taxon>
        <taxon>Ascomycota</taxon>
        <taxon>Saccharomycotina</taxon>
        <taxon>Saccharomycetes</taxon>
        <taxon>Saccharomycodales</taxon>
        <taxon>Saccharomycodaceae</taxon>
        <taxon>Hanseniaspora</taxon>
    </lineage>
</organism>
<keyword evidence="7" id="KW-1185">Reference proteome</keyword>
<gene>
    <name evidence="6" type="ORF">HGUI_00219</name>
</gene>
<dbReference type="GO" id="GO:0046872">
    <property type="term" value="F:metal ion binding"/>
    <property type="evidence" value="ECO:0007669"/>
    <property type="project" value="UniProtKB-KW"/>
</dbReference>
<dbReference type="PANTHER" id="PTHR43270">
    <property type="entry name" value="BETA-ALA-HIS DIPEPTIDASE"/>
    <property type="match status" value="1"/>
</dbReference>
<evidence type="ECO:0000256" key="4">
    <source>
        <dbReference type="ARBA" id="ARBA00022801"/>
    </source>
</evidence>